<feature type="region of interest" description="Disordered" evidence="1">
    <location>
        <begin position="436"/>
        <end position="469"/>
    </location>
</feature>
<feature type="compositionally biased region" description="Low complexity" evidence="1">
    <location>
        <begin position="616"/>
        <end position="626"/>
    </location>
</feature>
<comment type="caution">
    <text evidence="3">The sequence shown here is derived from an EMBL/GenBank/DDBJ whole genome shotgun (WGS) entry which is preliminary data.</text>
</comment>
<evidence type="ECO:0000313" key="4">
    <source>
        <dbReference type="Proteomes" id="UP001174934"/>
    </source>
</evidence>
<reference evidence="3" key="1">
    <citation type="submission" date="2023-06" db="EMBL/GenBank/DDBJ databases">
        <title>Genome-scale phylogeny and comparative genomics of the fungal order Sordariales.</title>
        <authorList>
            <consortium name="Lawrence Berkeley National Laboratory"/>
            <person name="Hensen N."/>
            <person name="Bonometti L."/>
            <person name="Westerberg I."/>
            <person name="Brannstrom I.O."/>
            <person name="Guillou S."/>
            <person name="Cros-Aarteil S."/>
            <person name="Calhoun S."/>
            <person name="Haridas S."/>
            <person name="Kuo A."/>
            <person name="Mondo S."/>
            <person name="Pangilinan J."/>
            <person name="Riley R."/>
            <person name="LaButti K."/>
            <person name="Andreopoulos B."/>
            <person name="Lipzen A."/>
            <person name="Chen C."/>
            <person name="Yanf M."/>
            <person name="Daum C."/>
            <person name="Ng V."/>
            <person name="Clum A."/>
            <person name="Steindorff A."/>
            <person name="Ohm R."/>
            <person name="Martin F."/>
            <person name="Silar P."/>
            <person name="Natvig D."/>
            <person name="Lalanne C."/>
            <person name="Gautier V."/>
            <person name="Ament-velasquez S.L."/>
            <person name="Kruys A."/>
            <person name="Hutchinson M.I."/>
            <person name="Powell A.J."/>
            <person name="Barry K."/>
            <person name="Miller A.N."/>
            <person name="Grigoriev I.V."/>
            <person name="Debuchy R."/>
            <person name="Gladieux P."/>
            <person name="Thoren M.H."/>
            <person name="Johannesson H."/>
        </authorList>
    </citation>
    <scope>NUCLEOTIDE SEQUENCE</scope>
    <source>
        <strain evidence="3">SMH3391-2</strain>
    </source>
</reference>
<organism evidence="3 4">
    <name type="scientific">Bombardia bombarda</name>
    <dbReference type="NCBI Taxonomy" id="252184"/>
    <lineage>
        <taxon>Eukaryota</taxon>
        <taxon>Fungi</taxon>
        <taxon>Dikarya</taxon>
        <taxon>Ascomycota</taxon>
        <taxon>Pezizomycotina</taxon>
        <taxon>Sordariomycetes</taxon>
        <taxon>Sordariomycetidae</taxon>
        <taxon>Sordariales</taxon>
        <taxon>Lasiosphaeriaceae</taxon>
        <taxon>Bombardia</taxon>
    </lineage>
</organism>
<keyword evidence="2" id="KW-1133">Transmembrane helix</keyword>
<feature type="region of interest" description="Disordered" evidence="1">
    <location>
        <begin position="495"/>
        <end position="600"/>
    </location>
</feature>
<sequence length="779" mass="82733">MPLPQPVVPLTDPCSVIFNSTLYTYTSDAFQALPLTAGAKWATLPQGESVDGGVCVGSTPGDPATAAFFVVGGKSSKADYQGLQKFTYSTKKWESIIPSVSVTRDRLRHGAVYINSTDSILVYSGSVDGSTDASTHTFTIGASAPNTALAYTSTAPPANNPILLPWSATEAVLIGGNSQNTKIMLFSSTTGWLDSGASLAEPIAKDTSEVRAMLLTGDDGSKNLYTFDMTQSPNAVNRVILFSGTGVPVQNALAINRREVEEDMENERRDTDVLTINDWPEYNSTLAPTATRKNFAMAQDSAGLAVFAGGSTDDVLCIFDARENSWQNATERLTRLSLLAVESSSSSSLSSATTTTSSTSKSSVTFSTVPSSLPTAAIAGTESPTVTAEPAASSATSSTSTNTILGAVLGSILGVGLILFGIYWCIQRQRKRQAHMETGHARRASGMSSNEKSGVGYASNSLPPNLNAPGVFRGHQAQDSQASLSSLSFMIGRGKDKPAQLAPVRNPSRSTDHTRGSSGDSTFKAFKSTISKPIPQATQAQAQASRTAPGVRPPRPDRDDMQFREEKGVSFAPDTAEPGPRDPSAVAAIDQDGSMRRSSGWNRYWSGGSALNLFGNNNNNGNANSSSRRETVESDNSQYSSNQQNRITQDSATVPPLNLYEPRASFSRVNSRSPTIATYSDKIKEGMRGQIETQQRPVSAVSSASGYSSGIPASVHDAWDPTQPSRPWGADRVPSNAYTASVYTTYTTTTQLAPRPAQARPPVPRDDMSWLNLGDNNGH</sequence>
<feature type="compositionally biased region" description="Low complexity" evidence="1">
    <location>
        <begin position="636"/>
        <end position="645"/>
    </location>
</feature>
<evidence type="ECO:0008006" key="5">
    <source>
        <dbReference type="Google" id="ProtNLM"/>
    </source>
</evidence>
<protein>
    <recommendedName>
        <fullName evidence="5">Pre-mRNA splicing factor CLF1</fullName>
    </recommendedName>
</protein>
<feature type="region of interest" description="Disordered" evidence="1">
    <location>
        <begin position="712"/>
        <end position="733"/>
    </location>
</feature>
<keyword evidence="2" id="KW-0472">Membrane</keyword>
<keyword evidence="2" id="KW-0812">Transmembrane</keyword>
<proteinExistence type="predicted"/>
<feature type="region of interest" description="Disordered" evidence="1">
    <location>
        <begin position="749"/>
        <end position="779"/>
    </location>
</feature>
<feature type="region of interest" description="Disordered" evidence="1">
    <location>
        <begin position="616"/>
        <end position="657"/>
    </location>
</feature>
<gene>
    <name evidence="3" type="ORF">B0T17DRAFT_495689</name>
</gene>
<dbReference type="AlphaFoldDB" id="A0AA40BYL0"/>
<evidence type="ECO:0000256" key="2">
    <source>
        <dbReference type="SAM" id="Phobius"/>
    </source>
</evidence>
<accession>A0AA40BYL0</accession>
<feature type="compositionally biased region" description="Polar residues" evidence="1">
    <location>
        <begin position="446"/>
        <end position="464"/>
    </location>
</feature>
<name>A0AA40BYL0_9PEZI</name>
<dbReference type="InterPro" id="IPR015915">
    <property type="entry name" value="Kelch-typ_b-propeller"/>
</dbReference>
<feature type="compositionally biased region" description="Low complexity" evidence="1">
    <location>
        <begin position="749"/>
        <end position="760"/>
    </location>
</feature>
<feature type="transmembrane region" description="Helical" evidence="2">
    <location>
        <begin position="404"/>
        <end position="426"/>
    </location>
</feature>
<feature type="compositionally biased region" description="Basic and acidic residues" evidence="1">
    <location>
        <begin position="554"/>
        <end position="568"/>
    </location>
</feature>
<feature type="region of interest" description="Disordered" evidence="1">
    <location>
        <begin position="348"/>
        <end position="368"/>
    </location>
</feature>
<dbReference type="EMBL" id="JAULSR010000005">
    <property type="protein sequence ID" value="KAK0618304.1"/>
    <property type="molecule type" value="Genomic_DNA"/>
</dbReference>
<evidence type="ECO:0000313" key="3">
    <source>
        <dbReference type="EMBL" id="KAK0618304.1"/>
    </source>
</evidence>
<dbReference type="SUPFAM" id="SSF117281">
    <property type="entry name" value="Kelch motif"/>
    <property type="match status" value="1"/>
</dbReference>
<dbReference type="Proteomes" id="UP001174934">
    <property type="component" value="Unassembled WGS sequence"/>
</dbReference>
<evidence type="ECO:0000256" key="1">
    <source>
        <dbReference type="SAM" id="MobiDB-lite"/>
    </source>
</evidence>
<keyword evidence="4" id="KW-1185">Reference proteome</keyword>